<dbReference type="AlphaFoldDB" id="A0A0R3WYB5"/>
<feature type="transmembrane region" description="Helical" evidence="1">
    <location>
        <begin position="49"/>
        <end position="78"/>
    </location>
</feature>
<name>A0A0R3WYB5_HYDTA</name>
<sequence length="80" mass="9214">MRDNSPLTDRKTMHPTSFPSSLLYRYNASEYFAEVVAQSRGWLSAVQEWVSVFLTCVFAFVSTIILWNSLGAVVWFFALR</sequence>
<proteinExistence type="predicted"/>
<keyword evidence="1" id="KW-0472">Membrane</keyword>
<evidence type="ECO:0000313" key="3">
    <source>
        <dbReference type="Proteomes" id="UP000274429"/>
    </source>
</evidence>
<reference evidence="2 3" key="2">
    <citation type="submission" date="2018-11" db="EMBL/GenBank/DDBJ databases">
        <authorList>
            <consortium name="Pathogen Informatics"/>
        </authorList>
    </citation>
    <scope>NUCLEOTIDE SEQUENCE [LARGE SCALE GENOMIC DNA]</scope>
</reference>
<gene>
    <name evidence="2" type="ORF">TTAC_LOCUS5739</name>
</gene>
<evidence type="ECO:0000256" key="1">
    <source>
        <dbReference type="SAM" id="Phobius"/>
    </source>
</evidence>
<accession>A0A0R3WYB5</accession>
<dbReference type="WBParaSite" id="TTAC_0000575501-mRNA-1">
    <property type="protein sequence ID" value="TTAC_0000575501-mRNA-1"/>
    <property type="gene ID" value="TTAC_0000575501"/>
</dbReference>
<dbReference type="Proteomes" id="UP000274429">
    <property type="component" value="Unassembled WGS sequence"/>
</dbReference>
<reference evidence="4" key="1">
    <citation type="submission" date="2017-02" db="UniProtKB">
        <authorList>
            <consortium name="WormBaseParasite"/>
        </authorList>
    </citation>
    <scope>IDENTIFICATION</scope>
</reference>
<evidence type="ECO:0000313" key="2">
    <source>
        <dbReference type="EMBL" id="VDM27568.1"/>
    </source>
</evidence>
<dbReference type="STRING" id="6205.A0A0R3WYB5"/>
<dbReference type="EMBL" id="UYWX01008824">
    <property type="protein sequence ID" value="VDM27568.1"/>
    <property type="molecule type" value="Genomic_DNA"/>
</dbReference>
<protein>
    <submittedName>
        <fullName evidence="4">Secretory carrier membrane protein</fullName>
    </submittedName>
</protein>
<keyword evidence="3" id="KW-1185">Reference proteome</keyword>
<evidence type="ECO:0000313" key="4">
    <source>
        <dbReference type="WBParaSite" id="TTAC_0000575501-mRNA-1"/>
    </source>
</evidence>
<organism evidence="4">
    <name type="scientific">Hydatigena taeniaeformis</name>
    <name type="common">Feline tapeworm</name>
    <name type="synonym">Taenia taeniaeformis</name>
    <dbReference type="NCBI Taxonomy" id="6205"/>
    <lineage>
        <taxon>Eukaryota</taxon>
        <taxon>Metazoa</taxon>
        <taxon>Spiralia</taxon>
        <taxon>Lophotrochozoa</taxon>
        <taxon>Platyhelminthes</taxon>
        <taxon>Cestoda</taxon>
        <taxon>Eucestoda</taxon>
        <taxon>Cyclophyllidea</taxon>
        <taxon>Taeniidae</taxon>
        <taxon>Hydatigera</taxon>
    </lineage>
</organism>
<keyword evidence="1" id="KW-1133">Transmembrane helix</keyword>
<dbReference type="OrthoDB" id="5965479at2759"/>
<keyword evidence="1" id="KW-0812">Transmembrane</keyword>